<evidence type="ECO:0000256" key="2">
    <source>
        <dbReference type="ARBA" id="ARBA00022490"/>
    </source>
</evidence>
<evidence type="ECO:0000259" key="11">
    <source>
        <dbReference type="PROSITE" id="PS51898"/>
    </source>
</evidence>
<dbReference type="PROSITE" id="PS51900">
    <property type="entry name" value="CB"/>
    <property type="match status" value="1"/>
</dbReference>
<dbReference type="GO" id="GO:0006313">
    <property type="term" value="P:DNA transposition"/>
    <property type="evidence" value="ECO:0007669"/>
    <property type="project" value="UniProtKB-UniRule"/>
</dbReference>
<dbReference type="PROSITE" id="PS51898">
    <property type="entry name" value="TYR_RECOMBINASE"/>
    <property type="match status" value="1"/>
</dbReference>
<dbReference type="Pfam" id="PF00589">
    <property type="entry name" value="Phage_integrase"/>
    <property type="match status" value="1"/>
</dbReference>
<dbReference type="AlphaFoldDB" id="A0A921AXU3"/>
<evidence type="ECO:0000259" key="12">
    <source>
        <dbReference type="PROSITE" id="PS51900"/>
    </source>
</evidence>
<dbReference type="GO" id="GO:0051301">
    <property type="term" value="P:cell division"/>
    <property type="evidence" value="ECO:0007669"/>
    <property type="project" value="UniProtKB-KW"/>
</dbReference>
<dbReference type="RefSeq" id="WP_304122913.1">
    <property type="nucleotide sequence ID" value="NZ_DYZA01000189.1"/>
</dbReference>
<feature type="domain" description="Tyr recombinase" evidence="11">
    <location>
        <begin position="167"/>
        <end position="348"/>
    </location>
</feature>
<dbReference type="Gene3D" id="1.10.150.130">
    <property type="match status" value="1"/>
</dbReference>
<dbReference type="SUPFAM" id="SSF56349">
    <property type="entry name" value="DNA breaking-rejoining enzymes"/>
    <property type="match status" value="1"/>
</dbReference>
<dbReference type="GO" id="GO:0007059">
    <property type="term" value="P:chromosome segregation"/>
    <property type="evidence" value="ECO:0007669"/>
    <property type="project" value="UniProtKB-UniRule"/>
</dbReference>
<evidence type="ECO:0000256" key="5">
    <source>
        <dbReference type="ARBA" id="ARBA00022908"/>
    </source>
</evidence>
<keyword evidence="6 9" id="KW-0238">DNA-binding</keyword>
<dbReference type="CDD" id="cd00798">
    <property type="entry name" value="INT_XerDC_C"/>
    <property type="match status" value="1"/>
</dbReference>
<dbReference type="InterPro" id="IPR044068">
    <property type="entry name" value="CB"/>
</dbReference>
<evidence type="ECO:0000256" key="1">
    <source>
        <dbReference type="ARBA" id="ARBA00004496"/>
    </source>
</evidence>
<evidence type="ECO:0000256" key="9">
    <source>
        <dbReference type="HAMAP-Rule" id="MF_01808"/>
    </source>
</evidence>
<dbReference type="InterPro" id="IPR002104">
    <property type="entry name" value="Integrase_catalytic"/>
</dbReference>
<dbReference type="InterPro" id="IPR050090">
    <property type="entry name" value="Tyrosine_recombinase_XerCD"/>
</dbReference>
<dbReference type="GO" id="GO:0009037">
    <property type="term" value="F:tyrosine-based site-specific recombinase activity"/>
    <property type="evidence" value="ECO:0007669"/>
    <property type="project" value="UniProtKB-UniRule"/>
</dbReference>
<evidence type="ECO:0000256" key="8">
    <source>
        <dbReference type="ARBA" id="ARBA00023306"/>
    </source>
</evidence>
<gene>
    <name evidence="9" type="primary">xerC</name>
    <name evidence="13" type="ORF">K8W16_09430</name>
</gene>
<evidence type="ECO:0000256" key="3">
    <source>
        <dbReference type="ARBA" id="ARBA00022618"/>
    </source>
</evidence>
<dbReference type="NCBIfam" id="NF001399">
    <property type="entry name" value="PRK00283.1"/>
    <property type="match status" value="1"/>
</dbReference>
<dbReference type="EMBL" id="DYZA01000189">
    <property type="protein sequence ID" value="HJD97852.1"/>
    <property type="molecule type" value="Genomic_DNA"/>
</dbReference>
<evidence type="ECO:0000256" key="7">
    <source>
        <dbReference type="ARBA" id="ARBA00023172"/>
    </source>
</evidence>
<sequence length="382" mass="42569">MAEEAAKGRRGRPKKERSALLEAQAVIDAPAAPGQKEPKERPSALRAARKAPSDSLRRLGERWLDELLAVRGLSPATADSYRQDIAALSSFLEESGAEDLSARQALARLDDEELLLFVVWLRKRGDGRRTLARRLSCLRGFFSWCADRDMMEGNPAALLDGPKLPHTLPSVLSREEALALIAAPDEDTKLGRRDRAMLELLYASGLRVSELIGLHPLDIDLQRGALRVFGKGRKERLVPLHARAVAVMEYYLRKVRPEFMPQDSHVFLNRSGTGLTRQAVWKLIRRYALEAGIDRDISPHTMRHTFATHLLEGGADLRTVQLLLGHSDLAATELYTHVRSDVLEEVYRRCHPRNFSSPGKGSAPQQPVNPQPSPSGEPTIEE</sequence>
<keyword evidence="4 9" id="KW-0159">Chromosome partition</keyword>
<organism evidence="13 14">
    <name type="scientific">Mailhella massiliensis</name>
    <dbReference type="NCBI Taxonomy" id="1903261"/>
    <lineage>
        <taxon>Bacteria</taxon>
        <taxon>Pseudomonadati</taxon>
        <taxon>Thermodesulfobacteriota</taxon>
        <taxon>Desulfovibrionia</taxon>
        <taxon>Desulfovibrionales</taxon>
        <taxon>Desulfovibrionaceae</taxon>
        <taxon>Mailhella</taxon>
    </lineage>
</organism>
<feature type="region of interest" description="Disordered" evidence="10">
    <location>
        <begin position="1"/>
        <end position="52"/>
    </location>
</feature>
<reference evidence="13" key="2">
    <citation type="submission" date="2021-09" db="EMBL/GenBank/DDBJ databases">
        <authorList>
            <person name="Gilroy R."/>
        </authorList>
    </citation>
    <scope>NUCLEOTIDE SEQUENCE</scope>
    <source>
        <strain evidence="13">ChiGjej2B2-19336</strain>
    </source>
</reference>
<dbReference type="InterPro" id="IPR010998">
    <property type="entry name" value="Integrase_recombinase_N"/>
</dbReference>
<dbReference type="Proteomes" id="UP000698963">
    <property type="component" value="Unassembled WGS sequence"/>
</dbReference>
<feature type="active site" description="O-(3'-phospho-DNA)-tyrosine intermediate" evidence="9">
    <location>
        <position position="335"/>
    </location>
</feature>
<keyword evidence="5 9" id="KW-0229">DNA integration</keyword>
<name>A0A921AXU3_9BACT</name>
<protein>
    <recommendedName>
        <fullName evidence="9">Tyrosine recombinase XerC</fullName>
    </recommendedName>
</protein>
<dbReference type="InterPro" id="IPR011010">
    <property type="entry name" value="DNA_brk_join_enz"/>
</dbReference>
<dbReference type="Pfam" id="PF02899">
    <property type="entry name" value="Phage_int_SAM_1"/>
    <property type="match status" value="1"/>
</dbReference>
<dbReference type="InterPro" id="IPR004107">
    <property type="entry name" value="Integrase_SAM-like_N"/>
</dbReference>
<comment type="similarity">
    <text evidence="9">Belongs to the 'phage' integrase family. XerC subfamily.</text>
</comment>
<feature type="active site" evidence="9">
    <location>
        <position position="231"/>
    </location>
</feature>
<feature type="active site" evidence="9">
    <location>
        <position position="207"/>
    </location>
</feature>
<evidence type="ECO:0000256" key="6">
    <source>
        <dbReference type="ARBA" id="ARBA00023125"/>
    </source>
</evidence>
<feature type="active site" evidence="9">
    <location>
        <position position="303"/>
    </location>
</feature>
<proteinExistence type="inferred from homology"/>
<evidence type="ECO:0000256" key="4">
    <source>
        <dbReference type="ARBA" id="ARBA00022829"/>
    </source>
</evidence>
<dbReference type="PANTHER" id="PTHR30349:SF81">
    <property type="entry name" value="TYROSINE RECOMBINASE XERC"/>
    <property type="match status" value="1"/>
</dbReference>
<keyword evidence="3 9" id="KW-0132">Cell division</keyword>
<comment type="function">
    <text evidence="9">Site-specific tyrosine recombinase, which acts by catalyzing the cutting and rejoining of the recombining DNA molecules. The XerC-XerD complex is essential to convert dimers of the bacterial chromosome into monomers to permit their segregation at cell division. It also contributes to the segregational stability of plasmids.</text>
</comment>
<feature type="active site" evidence="9">
    <location>
        <position position="326"/>
    </location>
</feature>
<dbReference type="GO" id="GO:0003677">
    <property type="term" value="F:DNA binding"/>
    <property type="evidence" value="ECO:0007669"/>
    <property type="project" value="UniProtKB-UniRule"/>
</dbReference>
<comment type="subunit">
    <text evidence="9">Forms a cyclic heterotetrameric complex composed of two molecules of XerC and two molecules of XerD.</text>
</comment>
<keyword evidence="2 9" id="KW-0963">Cytoplasm</keyword>
<evidence type="ECO:0000313" key="14">
    <source>
        <dbReference type="Proteomes" id="UP000698963"/>
    </source>
</evidence>
<feature type="domain" description="Core-binding (CB)" evidence="12">
    <location>
        <begin position="54"/>
        <end position="146"/>
    </location>
</feature>
<reference evidence="13" key="1">
    <citation type="journal article" date="2021" name="PeerJ">
        <title>Extensive microbial diversity within the chicken gut microbiome revealed by metagenomics and culture.</title>
        <authorList>
            <person name="Gilroy R."/>
            <person name="Ravi A."/>
            <person name="Getino M."/>
            <person name="Pursley I."/>
            <person name="Horton D.L."/>
            <person name="Alikhan N.F."/>
            <person name="Baker D."/>
            <person name="Gharbi K."/>
            <person name="Hall N."/>
            <person name="Watson M."/>
            <person name="Adriaenssens E.M."/>
            <person name="Foster-Nyarko E."/>
            <person name="Jarju S."/>
            <person name="Secka A."/>
            <person name="Antonio M."/>
            <person name="Oren A."/>
            <person name="Chaudhuri R.R."/>
            <person name="La Ragione R."/>
            <person name="Hildebrand F."/>
            <person name="Pallen M.J."/>
        </authorList>
    </citation>
    <scope>NUCLEOTIDE SEQUENCE</scope>
    <source>
        <strain evidence="13">ChiGjej2B2-19336</strain>
    </source>
</reference>
<dbReference type="PANTHER" id="PTHR30349">
    <property type="entry name" value="PHAGE INTEGRASE-RELATED"/>
    <property type="match status" value="1"/>
</dbReference>
<dbReference type="Gene3D" id="1.10.443.10">
    <property type="entry name" value="Intergrase catalytic core"/>
    <property type="match status" value="1"/>
</dbReference>
<feature type="region of interest" description="Disordered" evidence="10">
    <location>
        <begin position="353"/>
        <end position="382"/>
    </location>
</feature>
<dbReference type="GO" id="GO:0005737">
    <property type="term" value="C:cytoplasm"/>
    <property type="evidence" value="ECO:0007669"/>
    <property type="project" value="UniProtKB-SubCell"/>
</dbReference>
<comment type="caution">
    <text evidence="13">The sequence shown here is derived from an EMBL/GenBank/DDBJ whole genome shotgun (WGS) entry which is preliminary data.</text>
</comment>
<dbReference type="InterPro" id="IPR023009">
    <property type="entry name" value="Tyrosine_recombinase_XerC/XerD"/>
</dbReference>
<dbReference type="InterPro" id="IPR013762">
    <property type="entry name" value="Integrase-like_cat_sf"/>
</dbReference>
<evidence type="ECO:0000313" key="13">
    <source>
        <dbReference type="EMBL" id="HJD97852.1"/>
    </source>
</evidence>
<evidence type="ECO:0000256" key="10">
    <source>
        <dbReference type="SAM" id="MobiDB-lite"/>
    </source>
</evidence>
<dbReference type="HAMAP" id="MF_01808">
    <property type="entry name" value="Recomb_XerC_XerD"/>
    <property type="match status" value="1"/>
</dbReference>
<keyword evidence="8 9" id="KW-0131">Cell cycle</keyword>
<keyword evidence="7 9" id="KW-0233">DNA recombination</keyword>
<feature type="active site" evidence="9">
    <location>
        <position position="300"/>
    </location>
</feature>
<accession>A0A921AXU3</accession>
<comment type="subcellular location">
    <subcellularLocation>
        <location evidence="1 9">Cytoplasm</location>
    </subcellularLocation>
</comment>